<dbReference type="InterPro" id="IPR027994">
    <property type="entry name" value="WxL_dom"/>
</dbReference>
<dbReference type="Pfam" id="PF13731">
    <property type="entry name" value="WxL"/>
    <property type="match status" value="1"/>
</dbReference>
<evidence type="ECO:0000259" key="3">
    <source>
        <dbReference type="Pfam" id="PF13731"/>
    </source>
</evidence>
<keyword evidence="2" id="KW-0732">Signal</keyword>
<dbReference type="Proteomes" id="UP000674938">
    <property type="component" value="Unassembled WGS sequence"/>
</dbReference>
<keyword evidence="5" id="KW-1185">Reference proteome</keyword>
<proteinExistence type="predicted"/>
<dbReference type="EMBL" id="JAEEGA010000001">
    <property type="protein sequence ID" value="MBP1039460.1"/>
    <property type="molecule type" value="Genomic_DNA"/>
</dbReference>
<evidence type="ECO:0000256" key="2">
    <source>
        <dbReference type="SAM" id="SignalP"/>
    </source>
</evidence>
<evidence type="ECO:0000313" key="4">
    <source>
        <dbReference type="EMBL" id="MBP1039460.1"/>
    </source>
</evidence>
<name>A0A940P7G7_9ENTE</name>
<feature type="region of interest" description="Disordered" evidence="1">
    <location>
        <begin position="35"/>
        <end position="58"/>
    </location>
</feature>
<feature type="domain" description="WxL" evidence="3">
    <location>
        <begin position="26"/>
        <end position="269"/>
    </location>
</feature>
<accession>A0A940P7G7</accession>
<organism evidence="4 5">
    <name type="scientific">Vagococcus allomyrinae</name>
    <dbReference type="NCBI Taxonomy" id="2794353"/>
    <lineage>
        <taxon>Bacteria</taxon>
        <taxon>Bacillati</taxon>
        <taxon>Bacillota</taxon>
        <taxon>Bacilli</taxon>
        <taxon>Lactobacillales</taxon>
        <taxon>Enterococcaceae</taxon>
        <taxon>Vagococcus</taxon>
    </lineage>
</organism>
<dbReference type="AlphaFoldDB" id="A0A940P7G7"/>
<evidence type="ECO:0000256" key="1">
    <source>
        <dbReference type="SAM" id="MobiDB-lite"/>
    </source>
</evidence>
<gene>
    <name evidence="4" type="ORF">I6N95_00430</name>
</gene>
<feature type="signal peptide" evidence="2">
    <location>
        <begin position="1"/>
        <end position="26"/>
    </location>
</feature>
<comment type="caution">
    <text evidence="4">The sequence shown here is derived from an EMBL/GenBank/DDBJ whole genome shotgun (WGS) entry which is preliminary data.</text>
</comment>
<feature type="compositionally biased region" description="Pro residues" evidence="1">
    <location>
        <begin position="48"/>
        <end position="57"/>
    </location>
</feature>
<evidence type="ECO:0000313" key="5">
    <source>
        <dbReference type="Proteomes" id="UP000674938"/>
    </source>
</evidence>
<protein>
    <submittedName>
        <fullName evidence="4">WxL domain-containing protein</fullName>
    </submittedName>
</protein>
<dbReference type="RefSeq" id="WP_209524365.1">
    <property type="nucleotide sequence ID" value="NZ_JAEEGA010000001.1"/>
</dbReference>
<sequence>MKMKKIMTTTVLSVLALGLMAPAALAESATTKGKVQFINDPDGDKPTPVDPTKPTPEPIIVDPERPGTEGYLRFDRVPQFDFGQVKLTNAAVDAPVLQDEFKTSATDVFYAAPTVEVTDRRGSNAGWTTSVKAGPFELVKAGDENKLVPEIEAGNDLVGAVISIGEGHANVHSKDGSVTNASAPDVFGTFELNDKDYIFASAKKDKGMGQWSIAFHEGDAQTTGDIGYPNKHTTQGNEESIRLSVPESSKKLVDRTYRSVVTWTISDEPGK</sequence>
<feature type="chain" id="PRO_5036714358" evidence="2">
    <location>
        <begin position="27"/>
        <end position="271"/>
    </location>
</feature>
<reference evidence="4" key="1">
    <citation type="submission" date="2020-12" db="EMBL/GenBank/DDBJ databases">
        <title>Vagococcus allomyrinae sp. nov. and Enterococcus lavae sp. nov., isolated from the larvae of Allomyrina dichotoma.</title>
        <authorList>
            <person name="Lee S.D."/>
        </authorList>
    </citation>
    <scope>NUCLEOTIDE SEQUENCE</scope>
    <source>
        <strain evidence="4">BWB3-3</strain>
    </source>
</reference>
<feature type="region of interest" description="Disordered" evidence="1">
    <location>
        <begin position="222"/>
        <end position="241"/>
    </location>
</feature>